<dbReference type="EMBL" id="GGEC01075951">
    <property type="protein sequence ID" value="MBX56435.1"/>
    <property type="molecule type" value="Transcribed_RNA"/>
</dbReference>
<proteinExistence type="predicted"/>
<protein>
    <submittedName>
        <fullName evidence="1">Uncharacterized protein</fullName>
    </submittedName>
</protein>
<accession>A0A2P2PP09</accession>
<reference evidence="1" key="1">
    <citation type="submission" date="2018-02" db="EMBL/GenBank/DDBJ databases">
        <title>Rhizophora mucronata_Transcriptome.</title>
        <authorList>
            <person name="Meera S.P."/>
            <person name="Sreeshan A."/>
            <person name="Augustine A."/>
        </authorList>
    </citation>
    <scope>NUCLEOTIDE SEQUENCE</scope>
    <source>
        <tissue evidence="1">Leaf</tissue>
    </source>
</reference>
<name>A0A2P2PP09_RHIMU</name>
<evidence type="ECO:0000313" key="1">
    <source>
        <dbReference type="EMBL" id="MBX56435.1"/>
    </source>
</evidence>
<sequence>MEFGFCLLRLCYESMNWEFLVCPCVSYGATVLNCLPNGSA</sequence>
<organism evidence="1">
    <name type="scientific">Rhizophora mucronata</name>
    <name type="common">Asiatic mangrove</name>
    <dbReference type="NCBI Taxonomy" id="61149"/>
    <lineage>
        <taxon>Eukaryota</taxon>
        <taxon>Viridiplantae</taxon>
        <taxon>Streptophyta</taxon>
        <taxon>Embryophyta</taxon>
        <taxon>Tracheophyta</taxon>
        <taxon>Spermatophyta</taxon>
        <taxon>Magnoliopsida</taxon>
        <taxon>eudicotyledons</taxon>
        <taxon>Gunneridae</taxon>
        <taxon>Pentapetalae</taxon>
        <taxon>rosids</taxon>
        <taxon>fabids</taxon>
        <taxon>Malpighiales</taxon>
        <taxon>Rhizophoraceae</taxon>
        <taxon>Rhizophora</taxon>
    </lineage>
</organism>
<dbReference type="AlphaFoldDB" id="A0A2P2PP09"/>